<dbReference type="PANTHER" id="PTHR34154:SF10">
    <property type="entry name" value="ASL1-LIKE GLYCOSYL HYDROLASE CATALYTIC DOMAIN-CONTAINING PROTEIN"/>
    <property type="match status" value="1"/>
</dbReference>
<dbReference type="Pfam" id="PF11790">
    <property type="entry name" value="Glyco_hydro_cc"/>
    <property type="match status" value="1"/>
</dbReference>
<dbReference type="GO" id="GO:0009277">
    <property type="term" value="C:fungal-type cell wall"/>
    <property type="evidence" value="ECO:0007669"/>
    <property type="project" value="TreeGrafter"/>
</dbReference>
<dbReference type="GO" id="GO:0071966">
    <property type="term" value="P:fungal-type cell wall polysaccharide metabolic process"/>
    <property type="evidence" value="ECO:0007669"/>
    <property type="project" value="TreeGrafter"/>
</dbReference>
<dbReference type="GeneID" id="19302786"/>
<organism evidence="3 4">
    <name type="scientific">Gloeophyllum trabeum (strain ATCC 11539 / FP-39264 / Madison 617)</name>
    <name type="common">Brown rot fungus</name>
    <dbReference type="NCBI Taxonomy" id="670483"/>
    <lineage>
        <taxon>Eukaryota</taxon>
        <taxon>Fungi</taxon>
        <taxon>Dikarya</taxon>
        <taxon>Basidiomycota</taxon>
        <taxon>Agaricomycotina</taxon>
        <taxon>Agaricomycetes</taxon>
        <taxon>Gloeophyllales</taxon>
        <taxon>Gloeophyllaceae</taxon>
        <taxon>Gloeophyllum</taxon>
    </lineage>
</organism>
<dbReference type="InterPro" id="IPR017853">
    <property type="entry name" value="GH"/>
</dbReference>
<dbReference type="eggNOG" id="ENOG502RXK9">
    <property type="taxonomic scope" value="Eukaryota"/>
</dbReference>
<keyword evidence="1" id="KW-0732">Signal</keyword>
<protein>
    <recommendedName>
        <fullName evidence="2">Asl1-like glycosyl hydrolase catalytic domain-containing protein</fullName>
    </recommendedName>
</protein>
<sequence>MKFPLLVAAVSLLAGHLARAATVPKRQSTNKRGLSFTDVSQTTPFGNSISWVFNWAPQMSGTLTPGVEYVPMLWGTSDFASWNASAKAAIEGGSVHLLGFNEPDQSDQANMSPIYAADAWRQYMEPFAGQAKLVSPAILNGPQGKAWMDQFFQACSDCTVDAVALHIYNVDEAADVDSYEESVTAMYNTYNRPVWLTEFADTGESTSDQQTFLTQIQPFLDGADFVERYAYFSLDESSTGVTSIFVNPDGTLSDLGQTYASA</sequence>
<dbReference type="RefSeq" id="XP_007870912.1">
    <property type="nucleotide sequence ID" value="XM_007872721.1"/>
</dbReference>
<dbReference type="PANTHER" id="PTHR34154">
    <property type="entry name" value="ALKALI-SENSITIVE LINKAGE PROTEIN 1"/>
    <property type="match status" value="1"/>
</dbReference>
<evidence type="ECO:0000256" key="1">
    <source>
        <dbReference type="SAM" id="SignalP"/>
    </source>
</evidence>
<accession>S7RDX6</accession>
<reference evidence="3 4" key="1">
    <citation type="journal article" date="2012" name="Science">
        <title>The Paleozoic origin of enzymatic lignin decomposition reconstructed from 31 fungal genomes.</title>
        <authorList>
            <person name="Floudas D."/>
            <person name="Binder M."/>
            <person name="Riley R."/>
            <person name="Barry K."/>
            <person name="Blanchette R.A."/>
            <person name="Henrissat B."/>
            <person name="Martinez A.T."/>
            <person name="Otillar R."/>
            <person name="Spatafora J.W."/>
            <person name="Yadav J.S."/>
            <person name="Aerts A."/>
            <person name="Benoit I."/>
            <person name="Boyd A."/>
            <person name="Carlson A."/>
            <person name="Copeland A."/>
            <person name="Coutinho P.M."/>
            <person name="de Vries R.P."/>
            <person name="Ferreira P."/>
            <person name="Findley K."/>
            <person name="Foster B."/>
            <person name="Gaskell J."/>
            <person name="Glotzer D."/>
            <person name="Gorecki P."/>
            <person name="Heitman J."/>
            <person name="Hesse C."/>
            <person name="Hori C."/>
            <person name="Igarashi K."/>
            <person name="Jurgens J.A."/>
            <person name="Kallen N."/>
            <person name="Kersten P."/>
            <person name="Kohler A."/>
            <person name="Kuees U."/>
            <person name="Kumar T.K.A."/>
            <person name="Kuo A."/>
            <person name="LaButti K."/>
            <person name="Larrondo L.F."/>
            <person name="Lindquist E."/>
            <person name="Ling A."/>
            <person name="Lombard V."/>
            <person name="Lucas S."/>
            <person name="Lundell T."/>
            <person name="Martin R."/>
            <person name="McLaughlin D.J."/>
            <person name="Morgenstern I."/>
            <person name="Morin E."/>
            <person name="Murat C."/>
            <person name="Nagy L.G."/>
            <person name="Nolan M."/>
            <person name="Ohm R.A."/>
            <person name="Patyshakuliyeva A."/>
            <person name="Rokas A."/>
            <person name="Ruiz-Duenas F.J."/>
            <person name="Sabat G."/>
            <person name="Salamov A."/>
            <person name="Samejima M."/>
            <person name="Schmutz J."/>
            <person name="Slot J.C."/>
            <person name="St John F."/>
            <person name="Stenlid J."/>
            <person name="Sun H."/>
            <person name="Sun S."/>
            <person name="Syed K."/>
            <person name="Tsang A."/>
            <person name="Wiebenga A."/>
            <person name="Young D."/>
            <person name="Pisabarro A."/>
            <person name="Eastwood D.C."/>
            <person name="Martin F."/>
            <person name="Cullen D."/>
            <person name="Grigoriev I.V."/>
            <person name="Hibbett D.S."/>
        </authorList>
    </citation>
    <scope>NUCLEOTIDE SEQUENCE [LARGE SCALE GENOMIC DNA]</scope>
    <source>
        <strain evidence="3 4">ATCC 11539</strain>
    </source>
</reference>
<keyword evidence="4" id="KW-1185">Reference proteome</keyword>
<evidence type="ECO:0000259" key="2">
    <source>
        <dbReference type="Pfam" id="PF11790"/>
    </source>
</evidence>
<dbReference type="OrthoDB" id="43654at2759"/>
<evidence type="ECO:0000313" key="4">
    <source>
        <dbReference type="Proteomes" id="UP000030669"/>
    </source>
</evidence>
<dbReference type="EMBL" id="KB469314">
    <property type="protein sequence ID" value="EPQ50644.1"/>
    <property type="molecule type" value="Genomic_DNA"/>
</dbReference>
<gene>
    <name evidence="3" type="ORF">GLOTRDRAFT_133755</name>
</gene>
<dbReference type="SUPFAM" id="SSF51445">
    <property type="entry name" value="(Trans)glycosidases"/>
    <property type="match status" value="1"/>
</dbReference>
<dbReference type="KEGG" id="gtr:GLOTRDRAFT_133755"/>
<dbReference type="Proteomes" id="UP000030669">
    <property type="component" value="Unassembled WGS sequence"/>
</dbReference>
<dbReference type="InterPro" id="IPR024655">
    <property type="entry name" value="Asl1_glyco_hydro_catalytic"/>
</dbReference>
<name>S7RDX6_GLOTA</name>
<feature type="chain" id="PRO_5004544070" description="Asl1-like glycosyl hydrolase catalytic domain-containing protein" evidence="1">
    <location>
        <begin position="21"/>
        <end position="262"/>
    </location>
</feature>
<dbReference type="AlphaFoldDB" id="S7RDX6"/>
<proteinExistence type="predicted"/>
<dbReference type="Gene3D" id="3.20.20.80">
    <property type="entry name" value="Glycosidases"/>
    <property type="match status" value="1"/>
</dbReference>
<feature type="domain" description="Asl1-like glycosyl hydrolase catalytic" evidence="2">
    <location>
        <begin position="34"/>
        <end position="259"/>
    </location>
</feature>
<feature type="signal peptide" evidence="1">
    <location>
        <begin position="1"/>
        <end position="20"/>
    </location>
</feature>
<dbReference type="InterPro" id="IPR053183">
    <property type="entry name" value="ASL1"/>
</dbReference>
<dbReference type="HOGENOM" id="CLU_040908_4_0_1"/>
<evidence type="ECO:0000313" key="3">
    <source>
        <dbReference type="EMBL" id="EPQ50644.1"/>
    </source>
</evidence>
<dbReference type="OMA" id="DGWDWIT"/>